<dbReference type="OrthoDB" id="1607513at2759"/>
<dbReference type="EMBL" id="KN839955">
    <property type="protein sequence ID" value="KIJ58314.1"/>
    <property type="molecule type" value="Genomic_DNA"/>
</dbReference>
<dbReference type="HOGENOM" id="CLU_155624_2_0_1"/>
<evidence type="ECO:0008006" key="3">
    <source>
        <dbReference type="Google" id="ProtNLM"/>
    </source>
</evidence>
<feature type="non-terminal residue" evidence="1">
    <location>
        <position position="72"/>
    </location>
</feature>
<proteinExistence type="predicted"/>
<dbReference type="Proteomes" id="UP000053820">
    <property type="component" value="Unassembled WGS sequence"/>
</dbReference>
<sequence>ALFGRTDVSDKDLPHRSKLTEMIFKEYIKEHDELKEEFKNALGRISFTADVWSDQNLLAYLALTSHFCTKDD</sequence>
<gene>
    <name evidence="1" type="ORF">HYDPIDRAFT_57222</name>
</gene>
<dbReference type="AlphaFoldDB" id="A0A0C9UZ69"/>
<name>A0A0C9UZ69_9AGAM</name>
<protein>
    <recommendedName>
        <fullName evidence="3">HAT C-terminal dimerisation domain-containing protein</fullName>
    </recommendedName>
</protein>
<evidence type="ECO:0000313" key="2">
    <source>
        <dbReference type="Proteomes" id="UP000053820"/>
    </source>
</evidence>
<accession>A0A0C9UZ69</accession>
<organism evidence="1 2">
    <name type="scientific">Hydnomerulius pinastri MD-312</name>
    <dbReference type="NCBI Taxonomy" id="994086"/>
    <lineage>
        <taxon>Eukaryota</taxon>
        <taxon>Fungi</taxon>
        <taxon>Dikarya</taxon>
        <taxon>Basidiomycota</taxon>
        <taxon>Agaricomycotina</taxon>
        <taxon>Agaricomycetes</taxon>
        <taxon>Agaricomycetidae</taxon>
        <taxon>Boletales</taxon>
        <taxon>Boletales incertae sedis</taxon>
        <taxon>Leucogyrophana</taxon>
    </lineage>
</organism>
<keyword evidence="2" id="KW-1185">Reference proteome</keyword>
<feature type="non-terminal residue" evidence="1">
    <location>
        <position position="1"/>
    </location>
</feature>
<evidence type="ECO:0000313" key="1">
    <source>
        <dbReference type="EMBL" id="KIJ58314.1"/>
    </source>
</evidence>
<reference evidence="1 2" key="1">
    <citation type="submission" date="2014-04" db="EMBL/GenBank/DDBJ databases">
        <title>Evolutionary Origins and Diversification of the Mycorrhizal Mutualists.</title>
        <authorList>
            <consortium name="DOE Joint Genome Institute"/>
            <consortium name="Mycorrhizal Genomics Consortium"/>
            <person name="Kohler A."/>
            <person name="Kuo A."/>
            <person name="Nagy L.G."/>
            <person name="Floudas D."/>
            <person name="Copeland A."/>
            <person name="Barry K.W."/>
            <person name="Cichocki N."/>
            <person name="Veneault-Fourrey C."/>
            <person name="LaButti K."/>
            <person name="Lindquist E.A."/>
            <person name="Lipzen A."/>
            <person name="Lundell T."/>
            <person name="Morin E."/>
            <person name="Murat C."/>
            <person name="Riley R."/>
            <person name="Ohm R."/>
            <person name="Sun H."/>
            <person name="Tunlid A."/>
            <person name="Henrissat B."/>
            <person name="Grigoriev I.V."/>
            <person name="Hibbett D.S."/>
            <person name="Martin F."/>
        </authorList>
    </citation>
    <scope>NUCLEOTIDE SEQUENCE [LARGE SCALE GENOMIC DNA]</scope>
    <source>
        <strain evidence="1 2">MD-312</strain>
    </source>
</reference>